<dbReference type="Proteomes" id="UP001177003">
    <property type="component" value="Chromosome 4"/>
</dbReference>
<name>A0AA35YRE0_LACSI</name>
<evidence type="ECO:0000313" key="2">
    <source>
        <dbReference type="Proteomes" id="UP001177003"/>
    </source>
</evidence>
<organism evidence="1 2">
    <name type="scientific">Lactuca saligna</name>
    <name type="common">Willowleaf lettuce</name>
    <dbReference type="NCBI Taxonomy" id="75948"/>
    <lineage>
        <taxon>Eukaryota</taxon>
        <taxon>Viridiplantae</taxon>
        <taxon>Streptophyta</taxon>
        <taxon>Embryophyta</taxon>
        <taxon>Tracheophyta</taxon>
        <taxon>Spermatophyta</taxon>
        <taxon>Magnoliopsida</taxon>
        <taxon>eudicotyledons</taxon>
        <taxon>Gunneridae</taxon>
        <taxon>Pentapetalae</taxon>
        <taxon>asterids</taxon>
        <taxon>campanulids</taxon>
        <taxon>Asterales</taxon>
        <taxon>Asteraceae</taxon>
        <taxon>Cichorioideae</taxon>
        <taxon>Cichorieae</taxon>
        <taxon>Lactucinae</taxon>
        <taxon>Lactuca</taxon>
    </lineage>
</organism>
<reference evidence="1" key="1">
    <citation type="submission" date="2023-04" db="EMBL/GenBank/DDBJ databases">
        <authorList>
            <person name="Vijverberg K."/>
            <person name="Xiong W."/>
            <person name="Schranz E."/>
        </authorList>
    </citation>
    <scope>NUCLEOTIDE SEQUENCE</scope>
</reference>
<gene>
    <name evidence="1" type="ORF">LSALG_LOCUS18493</name>
</gene>
<protein>
    <submittedName>
        <fullName evidence="1">Uncharacterized protein</fullName>
    </submittedName>
</protein>
<dbReference type="PANTHER" id="PTHR16166:SF143">
    <property type="entry name" value="PROTEIN SORTING-ASSOCIATED PROTEIN, PUTATIVE (DUF1162)-RELATED"/>
    <property type="match status" value="1"/>
</dbReference>
<proteinExistence type="predicted"/>
<sequence length="447" mass="50858">MIIDNVPRSTKKGGDIPAATEEDVNVFVDAAHKALQISSRESIFNHGSCHTRTDTSNSRCFVVNACNKKPDQNIHLESKVLLERIEMTCDPTYLVNFVELYTVLASFQFHEGRVLNSLNGIKDMKSRLTSKAKYMLSGWKRMMWDISLINIKIIIPWENGKSEIHKLVLGLTAVTFSSNHDVSCFAPDINVPSQFMRNLIDDNSSSELLEGTQIQDLYDLLEIKLVDFQINLIVPFYPTYYFPILENLNASSTLALCIVQDESLLKAIEWSSNGHLLEILMGSLLFHGIITANVMEGSVDSKLQVNYNNIHKVLWEPFLEPWNFQVSLRREQGKSSLQNNPVMTNVHLKSTMNLNINVTESLIEVILTNATTMPFEVRFDIPFGVSRKIMDPVYPGHEFPLPLHLAESGRIRWRPLGNTYLWIEAYIISNILSNERSRNGIITNNNR</sequence>
<dbReference type="InterPro" id="IPR026847">
    <property type="entry name" value="VPS13"/>
</dbReference>
<evidence type="ECO:0000313" key="1">
    <source>
        <dbReference type="EMBL" id="CAI9278643.1"/>
    </source>
</evidence>
<dbReference type="AlphaFoldDB" id="A0AA35YRE0"/>
<accession>A0AA35YRE0</accession>
<dbReference type="EMBL" id="OX465080">
    <property type="protein sequence ID" value="CAI9278643.1"/>
    <property type="molecule type" value="Genomic_DNA"/>
</dbReference>
<dbReference type="PANTHER" id="PTHR16166">
    <property type="entry name" value="VACUOLAR PROTEIN SORTING-ASSOCIATED PROTEIN VPS13"/>
    <property type="match status" value="1"/>
</dbReference>
<dbReference type="GO" id="GO:0006623">
    <property type="term" value="P:protein targeting to vacuole"/>
    <property type="evidence" value="ECO:0007669"/>
    <property type="project" value="TreeGrafter"/>
</dbReference>
<keyword evidence="2" id="KW-1185">Reference proteome</keyword>
<dbReference type="GO" id="GO:0045053">
    <property type="term" value="P:protein retention in Golgi apparatus"/>
    <property type="evidence" value="ECO:0007669"/>
    <property type="project" value="TreeGrafter"/>
</dbReference>